<dbReference type="EMBL" id="JAMWYS010000060">
    <property type="protein sequence ID" value="MCO4294717.1"/>
    <property type="molecule type" value="Genomic_DNA"/>
</dbReference>
<organism evidence="2 3">
    <name type="scientific">Solitalea agri</name>
    <dbReference type="NCBI Taxonomy" id="2953739"/>
    <lineage>
        <taxon>Bacteria</taxon>
        <taxon>Pseudomonadati</taxon>
        <taxon>Bacteroidota</taxon>
        <taxon>Sphingobacteriia</taxon>
        <taxon>Sphingobacteriales</taxon>
        <taxon>Sphingobacteriaceae</taxon>
        <taxon>Solitalea</taxon>
    </lineage>
</organism>
<feature type="chain" id="PRO_5040994512" evidence="1">
    <location>
        <begin position="27"/>
        <end position="258"/>
    </location>
</feature>
<feature type="signal peptide" evidence="1">
    <location>
        <begin position="1"/>
        <end position="26"/>
    </location>
</feature>
<name>A0A9X2F4T0_9SPHI</name>
<evidence type="ECO:0000256" key="1">
    <source>
        <dbReference type="SAM" id="SignalP"/>
    </source>
</evidence>
<evidence type="ECO:0000313" key="3">
    <source>
        <dbReference type="Proteomes" id="UP001155182"/>
    </source>
</evidence>
<protein>
    <submittedName>
        <fullName evidence="2">Uncharacterized protein</fullName>
    </submittedName>
</protein>
<accession>A0A9X2F4T0</accession>
<dbReference type="RefSeq" id="WP_252589749.1">
    <property type="nucleotide sequence ID" value="NZ_JAMWYS010000060.1"/>
</dbReference>
<keyword evidence="1" id="KW-0732">Signal</keyword>
<evidence type="ECO:0000313" key="2">
    <source>
        <dbReference type="EMBL" id="MCO4294717.1"/>
    </source>
</evidence>
<gene>
    <name evidence="2" type="ORF">NF867_17780</name>
</gene>
<comment type="caution">
    <text evidence="2">The sequence shown here is derived from an EMBL/GenBank/DDBJ whole genome shotgun (WGS) entry which is preliminary data.</text>
</comment>
<dbReference type="Proteomes" id="UP001155182">
    <property type="component" value="Unassembled WGS sequence"/>
</dbReference>
<dbReference type="AlphaFoldDB" id="A0A9X2F4T0"/>
<proteinExistence type="predicted"/>
<keyword evidence="3" id="KW-1185">Reference proteome</keyword>
<sequence>MKFYSLLKFTLSIAALVSVLSTKAQDASKGVLYLVHEDHVIPEKVAMYEKAAKGLADAMTKYNNGSPMYWVASRDDFSYIYVIPVNNYAGIDMVDNAFGQLSKAMGKDAMEAMMKQYDGTFSTHRDLLVRYRADLSYMPDFPAENTFRHWDYYYINPEKEKEAMEIAKEWKALFEKKKVPMGYRFNLGDIGLEPVFIVVQSAKSATEYYTKSQEVDKLLGEEGEALMNKTWTVVTHFEHKNGKLHPDLSCMTSTTSKK</sequence>
<reference evidence="2" key="1">
    <citation type="submission" date="2022-06" db="EMBL/GenBank/DDBJ databases">
        <title>Solitalea sp. MAHUQ-68 isolated from rhizospheric soil.</title>
        <authorList>
            <person name="Huq M.A."/>
        </authorList>
    </citation>
    <scope>NUCLEOTIDE SEQUENCE</scope>
    <source>
        <strain evidence="2">MAHUQ-68</strain>
    </source>
</reference>